<dbReference type="Pfam" id="PF05066">
    <property type="entry name" value="HARE-HTH"/>
    <property type="match status" value="1"/>
</dbReference>
<dbReference type="OMA" id="RYYEMTH"/>
<keyword evidence="4 5" id="KW-0238">DNA-binding</keyword>
<accession>A0A1S3YMG8</accession>
<dbReference type="SMR" id="A0A1S3YMG8"/>
<keyword evidence="4 5" id="KW-0371">Homeobox</keyword>
<dbReference type="SMART" id="SM00571">
    <property type="entry name" value="DDT"/>
    <property type="match status" value="1"/>
</dbReference>
<dbReference type="OrthoDB" id="6159439at2759"/>
<dbReference type="InterPro" id="IPR018501">
    <property type="entry name" value="DDT_dom"/>
</dbReference>
<dbReference type="InterPro" id="IPR044977">
    <property type="entry name" value="RLT1-3"/>
</dbReference>
<evidence type="ECO:0000313" key="6">
    <source>
        <dbReference type="Proteomes" id="UP000790787"/>
    </source>
</evidence>
<dbReference type="InterPro" id="IPR001356">
    <property type="entry name" value="HD"/>
</dbReference>
<dbReference type="Proteomes" id="UP000790787">
    <property type="component" value="Chromosome 10"/>
</dbReference>
<dbReference type="InterPro" id="IPR028941">
    <property type="entry name" value="WHIM2_dom"/>
</dbReference>
<dbReference type="PANTHER" id="PTHR36968">
    <property type="entry name" value="HOMEOBOX-DDT DOMAIN PROTEIN RLT2"/>
    <property type="match status" value="1"/>
</dbReference>
<reference evidence="6" key="1">
    <citation type="journal article" date="2014" name="Nat. Commun.">
        <title>The tobacco genome sequence and its comparison with those of tomato and potato.</title>
        <authorList>
            <person name="Sierro N."/>
            <person name="Battey J.N."/>
            <person name="Ouadi S."/>
            <person name="Bakaher N."/>
            <person name="Bovet L."/>
            <person name="Willig A."/>
            <person name="Goepfert S."/>
            <person name="Peitsch M.C."/>
            <person name="Ivanov N.V."/>
        </authorList>
    </citation>
    <scope>NUCLEOTIDE SEQUENCE [LARGE SCALE GENOMIC DNA]</scope>
</reference>
<gene>
    <name evidence="7" type="primary">LOC107777592</name>
</gene>
<dbReference type="KEGG" id="nta:107777592"/>
<dbReference type="InterPro" id="IPR028942">
    <property type="entry name" value="WHIM1_dom"/>
</dbReference>
<dbReference type="InterPro" id="IPR007759">
    <property type="entry name" value="Asxl_HARE-HTH"/>
</dbReference>
<dbReference type="PANTHER" id="PTHR36968:SF5">
    <property type="entry name" value="HOMEOBOX-DDT DOMAIN PROTEIN RLT2"/>
    <property type="match status" value="1"/>
</dbReference>
<dbReference type="GO" id="GO:0005634">
    <property type="term" value="C:nucleus"/>
    <property type="evidence" value="ECO:0007669"/>
    <property type="project" value="UniProtKB-SubCell"/>
</dbReference>
<dbReference type="Pfam" id="PF00046">
    <property type="entry name" value="Homeodomain"/>
    <property type="match status" value="1"/>
</dbReference>
<dbReference type="CDD" id="cd00086">
    <property type="entry name" value="homeodomain"/>
    <property type="match status" value="1"/>
</dbReference>
<dbReference type="GO" id="GO:0003677">
    <property type="term" value="F:DNA binding"/>
    <property type="evidence" value="ECO:0007669"/>
    <property type="project" value="UniProtKB-UniRule"/>
</dbReference>
<dbReference type="Pfam" id="PF15612">
    <property type="entry name" value="WHIM1"/>
    <property type="match status" value="1"/>
</dbReference>
<evidence type="ECO:0000256" key="4">
    <source>
        <dbReference type="PROSITE-ProRule" id="PRU00108"/>
    </source>
</evidence>
<dbReference type="Gene3D" id="1.10.10.60">
    <property type="entry name" value="Homeodomain-like"/>
    <property type="match status" value="1"/>
</dbReference>
<dbReference type="Pfam" id="PF15613">
    <property type="entry name" value="WSD"/>
    <property type="match status" value="1"/>
</dbReference>
<dbReference type="PROSITE" id="PS50071">
    <property type="entry name" value="HOMEOBOX_2"/>
    <property type="match status" value="1"/>
</dbReference>
<dbReference type="SUPFAM" id="SSF46689">
    <property type="entry name" value="Homeodomain-like"/>
    <property type="match status" value="1"/>
</dbReference>
<dbReference type="GO" id="GO:0006357">
    <property type="term" value="P:regulation of transcription by RNA polymerase II"/>
    <property type="evidence" value="ECO:0007669"/>
    <property type="project" value="InterPro"/>
</dbReference>
<proteinExistence type="predicted"/>
<name>A0A1S3YMG8_TOBAC</name>
<sequence>MEPDSSAAAAATAAGGGSGSSDVEKKKLPEGGEPKVKRKMKTASQLEILENTYTVETYPSEALRAELSVKLGLSDRQLQMWFCHRRLKDRKATTPVKRQKKEASPVAMVDEMAVSGETGKKHASGSGSRVSPLGLMDLQLQQQHHQQRVAHRPGTAVPRFRTEMPALKRYYEPPQAISELRAIAFVEAQLGQPLREDGPILGMEFDPLPPGAFGAPIVAAMQHKPVGRPFEAQIYERPDVNSIKGTTRTLHEYQFLPEQPSIRSDAYEQSVPSHYHSSIEVQSTRTMLSTGRSFMHGSEQVASGYSIPGQIPTLNLLPQGKQGHKSPASAEADAVPQRSLVNIEVEAHYGGQPMMALESPFMPRVIHDEERLERKRKSEEARIAREVEAHEKRIRKELEKQDMLRRKREEQLRKDMERQDRERRKEEERLLREKQREEERFQREQRREIERREKFLQKETIKAEKMRLKEEMRREKEVARLKAANVRATARRIAKESTELVDDERLELMELAASKKGLPSILSLDSENLQNLEAFRDMLIEFPPKSVCLRKPFGVEPWICSEEDVGNLLMVWRFLITFSDVLRLWPFTLDEFVQAFHDFDPRLLAEIHIALLKLIIKDIEDVARTPASAVGANPNSGANPGGGHPEIVEGAYAWGFDIRSWQSHLNALTWPEILRQFALSAGFGPKLKKQSVEPAYPRDENEGNDGADIISNLRSGVAAEKAVAKLQERGFSNPRRSRHRLTPGTVKFAAFHILSLEGSKGLNILDVAEKIQKSGLRDLTTSKTPEASISAALSRDTKLFERTAPSTYCLRDPYRKDPADADAILSAAREKIRVFKNECLNGEEAEDVEKEVERDDESESDAADDPEVDDLVSELKFAETPQSHKTDRTDGMNSTEDVSEILRFDLTQTPGDVCLQNSTGIMHSESFGELKPIGTSGSQSAAIGADSSSLNQEDVVIDESNAGQKWVQGLIEGEYSDLTVEERLDALVALIGVANEGNSIRLVLEERLEAASALKKQIWAEAQLDKRRFKEEFLLKVQYPSVSNNAERFCSVTSREARQSPLLAVDGHNDVAAIRSLQQEAMHKLPDESNNSRNVAVEKACPMQEIYGGQDNSQFQHFAYVAEKSRSQLKAYISHRAEETFVYRSLPLGQDRRRNRYWQFVTSPSRNDPGSGRIFVELRDGRWRLIDSEKDFNALMASLDVRGIRESHLHSMLQNIEATFKETSRRYMYTEAKVGNPVKADTSETVPSNDCCSKTGSPKSTICISNCETSEPSTSFRIGIGRNKMENSDALSRYADLEKWMWEECVNTQFLCARKYGKMRCEKLISICNNCYDTYFLEENHCRCCHTTFSPAKSSCFMEHVAQCKDKLEALFRPLISDAAPPLQIRLLRAQLASMEACIPPEALEPVWSEVYRRSWGLKLHIASAAGDLLQILTLLEGAIKREYLMSDYETTTELLGAVSTSNLERMPVLPWIPHTTPAVALRLMELDSSLCYTQQQKADSLKDKESANFTTFKTNYADMKRVAGIISAEAPLEYENLEPDFSVTVGGRHSNSGQGRNHVRGGAHGRVHGGRSQRKLSASKSESAQRTPTKYNDRFDHLSPWKSRDRGKGRRKRGRRSVRNRQKPVKNVKNVAIEKVPIPSQQKWKEDEETAAAQFEAPGNDSDPGTSGSEDDNGQATANDYEDLMADDYGVLRNKTDHVSNSVNYSVGEHYIEPVYGDDVDDYEDDRDEEDEEDGLADENVQRYFDAGSEEEGNRFMDGELVENLNKDSESSSEYSD</sequence>
<dbReference type="InterPro" id="IPR009057">
    <property type="entry name" value="Homeodomain-like_sf"/>
</dbReference>
<organism evidence="6 7">
    <name type="scientific">Nicotiana tabacum</name>
    <name type="common">Common tobacco</name>
    <dbReference type="NCBI Taxonomy" id="4097"/>
    <lineage>
        <taxon>Eukaryota</taxon>
        <taxon>Viridiplantae</taxon>
        <taxon>Streptophyta</taxon>
        <taxon>Embryophyta</taxon>
        <taxon>Tracheophyta</taxon>
        <taxon>Spermatophyta</taxon>
        <taxon>Magnoliopsida</taxon>
        <taxon>eudicotyledons</taxon>
        <taxon>Gunneridae</taxon>
        <taxon>Pentapetalae</taxon>
        <taxon>asterids</taxon>
        <taxon>lamiids</taxon>
        <taxon>Solanales</taxon>
        <taxon>Solanaceae</taxon>
        <taxon>Nicotianoideae</taxon>
        <taxon>Nicotianeae</taxon>
        <taxon>Nicotiana</taxon>
    </lineage>
</organism>
<comment type="subcellular location">
    <subcellularLocation>
        <location evidence="1 4 5">Nucleus</location>
    </subcellularLocation>
</comment>
<evidence type="ECO:0000256" key="5">
    <source>
        <dbReference type="RuleBase" id="RU000682"/>
    </source>
</evidence>
<dbReference type="RefSeq" id="XP_016453130.2">
    <property type="nucleotide sequence ID" value="XM_016597644.2"/>
</dbReference>
<evidence type="ECO:0000256" key="1">
    <source>
        <dbReference type="ARBA" id="ARBA00004123"/>
    </source>
</evidence>
<keyword evidence="2" id="KW-0804">Transcription</keyword>
<dbReference type="GeneID" id="107777592"/>
<keyword evidence="6" id="KW-1185">Reference proteome</keyword>
<reference evidence="7" key="2">
    <citation type="submission" date="2025-08" db="UniProtKB">
        <authorList>
            <consortium name="RefSeq"/>
        </authorList>
    </citation>
    <scope>IDENTIFICATION</scope>
    <source>
        <tissue evidence="7">Leaf</tissue>
    </source>
</reference>
<evidence type="ECO:0000256" key="2">
    <source>
        <dbReference type="ARBA" id="ARBA00023163"/>
    </source>
</evidence>
<dbReference type="PROSITE" id="PS50827">
    <property type="entry name" value="DDT"/>
    <property type="match status" value="1"/>
</dbReference>
<dbReference type="PaxDb" id="4097-A0A1S3YMG8"/>
<evidence type="ECO:0000256" key="3">
    <source>
        <dbReference type="ARBA" id="ARBA00023242"/>
    </source>
</evidence>
<dbReference type="SMART" id="SM00389">
    <property type="entry name" value="HOX"/>
    <property type="match status" value="1"/>
</dbReference>
<evidence type="ECO:0000313" key="7">
    <source>
        <dbReference type="RefSeq" id="XP_016453130.2"/>
    </source>
</evidence>
<protein>
    <submittedName>
        <fullName evidence="7">Homeobox-DDT domain protein RLT2</fullName>
    </submittedName>
</protein>
<dbReference type="RefSeq" id="XP_016453130.1">
    <property type="nucleotide sequence ID" value="XM_016597644.1"/>
</dbReference>
<keyword evidence="3 4" id="KW-0539">Nucleus</keyword>
<dbReference type="PROSITE" id="PS51913">
    <property type="entry name" value="HTH_HARE"/>
    <property type="match status" value="1"/>
</dbReference>
<dbReference type="STRING" id="4097.A0A1S3YMG8"/>
<dbReference type="Pfam" id="PF02791">
    <property type="entry name" value="DDT"/>
    <property type="match status" value="1"/>
</dbReference>